<dbReference type="PANTHER" id="PTHR43792">
    <property type="entry name" value="GNAT FAMILY, PUTATIVE (AFU_ORTHOLOGUE AFUA_3G00765)-RELATED-RELATED"/>
    <property type="match status" value="1"/>
</dbReference>
<dbReference type="PROSITE" id="PS51186">
    <property type="entry name" value="GNAT"/>
    <property type="match status" value="1"/>
</dbReference>
<dbReference type="SUPFAM" id="SSF55729">
    <property type="entry name" value="Acyl-CoA N-acyltransferases (Nat)"/>
    <property type="match status" value="1"/>
</dbReference>
<reference evidence="2 3" key="1">
    <citation type="submission" date="2019-09" db="EMBL/GenBank/DDBJ databases">
        <title>YIM 48816 draft genome.</title>
        <authorList>
            <person name="Jiang L."/>
        </authorList>
    </citation>
    <scope>NUCLEOTIDE SEQUENCE [LARGE SCALE GENOMIC DNA]</scope>
    <source>
        <strain evidence="2 3">YIM 48816</strain>
    </source>
</reference>
<gene>
    <name evidence="2" type="ORF">F6X53_20610</name>
</gene>
<dbReference type="GO" id="GO:0016747">
    <property type="term" value="F:acyltransferase activity, transferring groups other than amino-acyl groups"/>
    <property type="evidence" value="ECO:0007669"/>
    <property type="project" value="InterPro"/>
</dbReference>
<dbReference type="Pfam" id="PF13302">
    <property type="entry name" value="Acetyltransf_3"/>
    <property type="match status" value="1"/>
</dbReference>
<dbReference type="InterPro" id="IPR000182">
    <property type="entry name" value="GNAT_dom"/>
</dbReference>
<proteinExistence type="predicted"/>
<evidence type="ECO:0000313" key="2">
    <source>
        <dbReference type="EMBL" id="KAB1077079.1"/>
    </source>
</evidence>
<dbReference type="OrthoDB" id="6293260at2"/>
<evidence type="ECO:0000313" key="3">
    <source>
        <dbReference type="Proteomes" id="UP000474159"/>
    </source>
</evidence>
<evidence type="ECO:0000259" key="1">
    <source>
        <dbReference type="PROSITE" id="PS51186"/>
    </source>
</evidence>
<name>A0A6L3STZ0_9HYPH</name>
<dbReference type="InterPro" id="IPR016181">
    <property type="entry name" value="Acyl_CoA_acyltransferase"/>
</dbReference>
<dbReference type="InterPro" id="IPR051531">
    <property type="entry name" value="N-acetyltransferase"/>
</dbReference>
<accession>A0A6L3STZ0</accession>
<dbReference type="Gene3D" id="3.40.630.30">
    <property type="match status" value="1"/>
</dbReference>
<comment type="caution">
    <text evidence="2">The sequence shown here is derived from an EMBL/GenBank/DDBJ whole genome shotgun (WGS) entry which is preliminary data.</text>
</comment>
<dbReference type="RefSeq" id="WP_151002105.1">
    <property type="nucleotide sequence ID" value="NZ_BPQY01000291.1"/>
</dbReference>
<protein>
    <submittedName>
        <fullName evidence="2">GNAT family N-acetyltransferase</fullName>
    </submittedName>
</protein>
<keyword evidence="3" id="KW-1185">Reference proteome</keyword>
<dbReference type="EMBL" id="VZZK01000024">
    <property type="protein sequence ID" value="KAB1077079.1"/>
    <property type="molecule type" value="Genomic_DNA"/>
</dbReference>
<dbReference type="Proteomes" id="UP000474159">
    <property type="component" value="Unassembled WGS sequence"/>
</dbReference>
<keyword evidence="2" id="KW-0808">Transferase</keyword>
<sequence>MFVRRGPSRDSLAALPGLDTARLRIAGLAPDHAEAVRALTDDPAITGAVDFLQAPFTLENAQDLIRSGHRGTDRFLGAWSRDGRGLVGVVGTHLRGERAIEVGYWIGGAARGQGYAAEAVGAVLALLSRRFPHRLIVAECRPGNVASWGLLHKLGFRETGEEGHRPGRRVLVREQA</sequence>
<organism evidence="2 3">
    <name type="scientific">Methylobacterium soli</name>
    <dbReference type="NCBI Taxonomy" id="553447"/>
    <lineage>
        <taxon>Bacteria</taxon>
        <taxon>Pseudomonadati</taxon>
        <taxon>Pseudomonadota</taxon>
        <taxon>Alphaproteobacteria</taxon>
        <taxon>Hyphomicrobiales</taxon>
        <taxon>Methylobacteriaceae</taxon>
        <taxon>Methylobacterium</taxon>
    </lineage>
</organism>
<dbReference type="AlphaFoldDB" id="A0A6L3STZ0"/>
<feature type="domain" description="N-acetyltransferase" evidence="1">
    <location>
        <begin position="34"/>
        <end position="176"/>
    </location>
</feature>
<dbReference type="PANTHER" id="PTHR43792:SF1">
    <property type="entry name" value="N-ACETYLTRANSFERASE DOMAIN-CONTAINING PROTEIN"/>
    <property type="match status" value="1"/>
</dbReference>